<dbReference type="RefSeq" id="WP_067857853.1">
    <property type="nucleotide sequence ID" value="NZ_CP011502.1"/>
</dbReference>
<dbReference type="GO" id="GO:0000287">
    <property type="term" value="F:magnesium ion binding"/>
    <property type="evidence" value="ECO:0007669"/>
    <property type="project" value="UniProtKB-UniRule"/>
</dbReference>
<dbReference type="KEGG" id="aer:AERYTH_09720"/>
<dbReference type="InterPro" id="IPR027417">
    <property type="entry name" value="P-loop_NTPase"/>
</dbReference>
<dbReference type="CDD" id="cd00464">
    <property type="entry name" value="SK"/>
    <property type="match status" value="1"/>
</dbReference>
<keyword evidence="11" id="KW-0479">Metal-binding</keyword>
<evidence type="ECO:0000313" key="12">
    <source>
        <dbReference type="EMBL" id="ALX04959.1"/>
    </source>
</evidence>
<dbReference type="PROSITE" id="PS01128">
    <property type="entry name" value="SHIKIMATE_KINASE"/>
    <property type="match status" value="1"/>
</dbReference>
<keyword evidence="8 11" id="KW-0067">ATP-binding</keyword>
<dbReference type="GO" id="GO:0008652">
    <property type="term" value="P:amino acid biosynthetic process"/>
    <property type="evidence" value="ECO:0007669"/>
    <property type="project" value="UniProtKB-KW"/>
</dbReference>
<dbReference type="EC" id="2.7.1.71" evidence="3 11"/>
<evidence type="ECO:0000256" key="3">
    <source>
        <dbReference type="ARBA" id="ARBA00012154"/>
    </source>
</evidence>
<dbReference type="EMBL" id="CP011502">
    <property type="protein sequence ID" value="ALX04959.1"/>
    <property type="molecule type" value="Genomic_DNA"/>
</dbReference>
<dbReference type="PANTHER" id="PTHR21087">
    <property type="entry name" value="SHIKIMATE KINASE"/>
    <property type="match status" value="1"/>
</dbReference>
<evidence type="ECO:0000256" key="4">
    <source>
        <dbReference type="ARBA" id="ARBA00022605"/>
    </source>
</evidence>
<dbReference type="UniPathway" id="UPA00053">
    <property type="reaction ID" value="UER00088"/>
</dbReference>
<protein>
    <recommendedName>
        <fullName evidence="3 11">Shikimate kinase</fullName>
        <shortName evidence="11">SK</shortName>
        <ecNumber evidence="3 11">2.7.1.71</ecNumber>
    </recommendedName>
</protein>
<dbReference type="Gene3D" id="3.40.50.300">
    <property type="entry name" value="P-loop containing nucleotide triphosphate hydrolases"/>
    <property type="match status" value="1"/>
</dbReference>
<dbReference type="GO" id="GO:0009423">
    <property type="term" value="P:chorismate biosynthetic process"/>
    <property type="evidence" value="ECO:0007669"/>
    <property type="project" value="UniProtKB-UniRule"/>
</dbReference>
<dbReference type="GO" id="GO:0005524">
    <property type="term" value="F:ATP binding"/>
    <property type="evidence" value="ECO:0007669"/>
    <property type="project" value="UniProtKB-UniRule"/>
</dbReference>
<keyword evidence="11" id="KW-0963">Cytoplasm</keyword>
<organism evidence="12 13">
    <name type="scientific">Aeromicrobium erythreum</name>
    <dbReference type="NCBI Taxonomy" id="2041"/>
    <lineage>
        <taxon>Bacteria</taxon>
        <taxon>Bacillati</taxon>
        <taxon>Actinomycetota</taxon>
        <taxon>Actinomycetes</taxon>
        <taxon>Propionibacteriales</taxon>
        <taxon>Nocardioidaceae</taxon>
        <taxon>Aeromicrobium</taxon>
    </lineage>
</organism>
<accession>A0A0U4C1Y8</accession>
<feature type="binding site" evidence="11">
    <location>
        <position position="80"/>
    </location>
    <ligand>
        <name>substrate</name>
    </ligand>
</feature>
<dbReference type="Pfam" id="PF01202">
    <property type="entry name" value="SKI"/>
    <property type="match status" value="1"/>
</dbReference>
<gene>
    <name evidence="11" type="primary">aroK</name>
    <name evidence="12" type="ORF">AERYTH_09720</name>
</gene>
<keyword evidence="6 11" id="KW-0547">Nucleotide-binding</keyword>
<evidence type="ECO:0000256" key="6">
    <source>
        <dbReference type="ARBA" id="ARBA00022741"/>
    </source>
</evidence>
<reference evidence="12 13" key="1">
    <citation type="journal article" date="1991" name="Int. J. Syst. Bacteriol.">
        <title>Description of the erythromycin-producing bacterium Arthrobacter sp. strain NRRL B-3381 as Aeromicrobium erythreum gen. nov., sp. nov.</title>
        <authorList>
            <person name="Miller E.S."/>
            <person name="Woese C.R."/>
            <person name="Brenner S."/>
        </authorList>
    </citation>
    <scope>NUCLEOTIDE SEQUENCE [LARGE SCALE GENOMIC DNA]</scope>
    <source>
        <strain evidence="12 13">AR18</strain>
    </source>
</reference>
<feature type="binding site" evidence="11">
    <location>
        <position position="34"/>
    </location>
    <ligand>
        <name>substrate</name>
    </ligand>
</feature>
<feature type="binding site" evidence="11">
    <location>
        <position position="16"/>
    </location>
    <ligand>
        <name>Mg(2+)</name>
        <dbReference type="ChEBI" id="CHEBI:18420"/>
    </ligand>
</feature>
<name>A0A0U4C1Y8_9ACTN</name>
<keyword evidence="13" id="KW-1185">Reference proteome</keyword>
<dbReference type="PATRIC" id="fig|2041.4.peg.2032"/>
<keyword evidence="4 11" id="KW-0028">Amino-acid biosynthesis</keyword>
<dbReference type="AlphaFoldDB" id="A0A0U4C1Y8"/>
<comment type="function">
    <text evidence="11">Catalyzes the specific phosphorylation of the 3-hydroxyl group of shikimic acid using ATP as a cosubstrate.</text>
</comment>
<evidence type="ECO:0000256" key="9">
    <source>
        <dbReference type="ARBA" id="ARBA00023141"/>
    </source>
</evidence>
<dbReference type="Proteomes" id="UP000067689">
    <property type="component" value="Chromosome"/>
</dbReference>
<dbReference type="GO" id="GO:0009073">
    <property type="term" value="P:aromatic amino acid family biosynthetic process"/>
    <property type="evidence" value="ECO:0007669"/>
    <property type="project" value="UniProtKB-KW"/>
</dbReference>
<comment type="caution">
    <text evidence="11">Lacks conserved residue(s) required for the propagation of feature annotation.</text>
</comment>
<evidence type="ECO:0000313" key="13">
    <source>
        <dbReference type="Proteomes" id="UP000067689"/>
    </source>
</evidence>
<proteinExistence type="inferred from homology"/>
<keyword evidence="7 11" id="KW-0418">Kinase</keyword>
<dbReference type="InterPro" id="IPR031322">
    <property type="entry name" value="Shikimate/glucono_kinase"/>
</dbReference>
<feature type="binding site" evidence="11">
    <location>
        <position position="58"/>
    </location>
    <ligand>
        <name>substrate</name>
    </ligand>
</feature>
<dbReference type="InterPro" id="IPR000623">
    <property type="entry name" value="Shikimate_kinase/TSH1"/>
</dbReference>
<evidence type="ECO:0000256" key="8">
    <source>
        <dbReference type="ARBA" id="ARBA00022840"/>
    </source>
</evidence>
<dbReference type="STRING" id="2041.AERYTH_09720"/>
<dbReference type="HAMAP" id="MF_00109">
    <property type="entry name" value="Shikimate_kinase"/>
    <property type="match status" value="1"/>
</dbReference>
<keyword evidence="11" id="KW-0460">Magnesium</keyword>
<sequence length="171" mass="18123">MTPVVVLVGAPGAGKTTVAHRLADRLGTSVRDTDVDVERSTGSSVQDLFVEHGEAHFRDLEAAAVATALREHDGVLALGGGAVLHPGTQRLLREQQVVFLDVSLSAAAQRVGLGTNRPLLLGNVRATMKALLDARRPVYEDLATHTVVTDDLTADDVAARIHQLIQENATP</sequence>
<evidence type="ECO:0000256" key="2">
    <source>
        <dbReference type="ARBA" id="ARBA00006997"/>
    </source>
</evidence>
<evidence type="ECO:0000256" key="7">
    <source>
        <dbReference type="ARBA" id="ARBA00022777"/>
    </source>
</evidence>
<dbReference type="PANTHER" id="PTHR21087:SF16">
    <property type="entry name" value="SHIKIMATE KINASE 1, CHLOROPLASTIC"/>
    <property type="match status" value="1"/>
</dbReference>
<dbReference type="OrthoDB" id="9800332at2"/>
<evidence type="ECO:0000256" key="5">
    <source>
        <dbReference type="ARBA" id="ARBA00022679"/>
    </source>
</evidence>
<dbReference type="SUPFAM" id="SSF52540">
    <property type="entry name" value="P-loop containing nucleoside triphosphate hydrolases"/>
    <property type="match status" value="1"/>
</dbReference>
<dbReference type="InterPro" id="IPR023000">
    <property type="entry name" value="Shikimate_kinase_CS"/>
</dbReference>
<comment type="pathway">
    <text evidence="1 11">Metabolic intermediate biosynthesis; chorismate biosynthesis; chorismate from D-erythrose 4-phosphate and phosphoenolpyruvate: step 5/7.</text>
</comment>
<dbReference type="PRINTS" id="PR01100">
    <property type="entry name" value="SHIKIMTKNASE"/>
</dbReference>
<feature type="binding site" evidence="11">
    <location>
        <begin position="12"/>
        <end position="17"/>
    </location>
    <ligand>
        <name>ATP</name>
        <dbReference type="ChEBI" id="CHEBI:30616"/>
    </ligand>
</feature>
<evidence type="ECO:0000256" key="11">
    <source>
        <dbReference type="HAMAP-Rule" id="MF_00109"/>
    </source>
</evidence>
<comment type="cofactor">
    <cofactor evidence="11">
        <name>Mg(2+)</name>
        <dbReference type="ChEBI" id="CHEBI:18420"/>
    </cofactor>
    <text evidence="11">Binds 1 Mg(2+) ion per subunit.</text>
</comment>
<dbReference type="GO" id="GO:0005829">
    <property type="term" value="C:cytosol"/>
    <property type="evidence" value="ECO:0007669"/>
    <property type="project" value="TreeGrafter"/>
</dbReference>
<feature type="binding site" evidence="11">
    <location>
        <position position="135"/>
    </location>
    <ligand>
        <name>substrate</name>
    </ligand>
</feature>
<keyword evidence="5 11" id="KW-0808">Transferase</keyword>
<comment type="catalytic activity">
    <reaction evidence="10 11">
        <text>shikimate + ATP = 3-phosphoshikimate + ADP + H(+)</text>
        <dbReference type="Rhea" id="RHEA:13121"/>
        <dbReference type="ChEBI" id="CHEBI:15378"/>
        <dbReference type="ChEBI" id="CHEBI:30616"/>
        <dbReference type="ChEBI" id="CHEBI:36208"/>
        <dbReference type="ChEBI" id="CHEBI:145989"/>
        <dbReference type="ChEBI" id="CHEBI:456216"/>
        <dbReference type="EC" id="2.7.1.71"/>
    </reaction>
</comment>
<evidence type="ECO:0000256" key="1">
    <source>
        <dbReference type="ARBA" id="ARBA00004842"/>
    </source>
</evidence>
<dbReference type="GO" id="GO:0004765">
    <property type="term" value="F:shikimate kinase activity"/>
    <property type="evidence" value="ECO:0007669"/>
    <property type="project" value="UniProtKB-UniRule"/>
</dbReference>
<comment type="subunit">
    <text evidence="11">Monomer.</text>
</comment>
<comment type="subcellular location">
    <subcellularLocation>
        <location evidence="11">Cytoplasm</location>
    </subcellularLocation>
</comment>
<feature type="binding site" evidence="11">
    <location>
        <position position="117"/>
    </location>
    <ligand>
        <name>ATP</name>
        <dbReference type="ChEBI" id="CHEBI:30616"/>
    </ligand>
</feature>
<comment type="similarity">
    <text evidence="2 11">Belongs to the shikimate kinase family.</text>
</comment>
<evidence type="ECO:0000256" key="10">
    <source>
        <dbReference type="ARBA" id="ARBA00048567"/>
    </source>
</evidence>
<keyword evidence="9 11" id="KW-0057">Aromatic amino acid biosynthesis</keyword>